<evidence type="ECO:0000313" key="3">
    <source>
        <dbReference type="Proteomes" id="UP000799324"/>
    </source>
</evidence>
<dbReference type="Proteomes" id="UP000799324">
    <property type="component" value="Unassembled WGS sequence"/>
</dbReference>
<keyword evidence="1" id="KW-0732">Signal</keyword>
<proteinExistence type="predicted"/>
<keyword evidence="3" id="KW-1185">Reference proteome</keyword>
<dbReference type="Pfam" id="PF04681">
    <property type="entry name" value="Bys1"/>
    <property type="match status" value="1"/>
</dbReference>
<protein>
    <submittedName>
        <fullName evidence="2">Uncharacterized protein</fullName>
    </submittedName>
</protein>
<feature type="signal peptide" evidence="1">
    <location>
        <begin position="1"/>
        <end position="20"/>
    </location>
</feature>
<organism evidence="2 3">
    <name type="scientific">Lophiostoma macrostomum CBS 122681</name>
    <dbReference type="NCBI Taxonomy" id="1314788"/>
    <lineage>
        <taxon>Eukaryota</taxon>
        <taxon>Fungi</taxon>
        <taxon>Dikarya</taxon>
        <taxon>Ascomycota</taxon>
        <taxon>Pezizomycotina</taxon>
        <taxon>Dothideomycetes</taxon>
        <taxon>Pleosporomycetidae</taxon>
        <taxon>Pleosporales</taxon>
        <taxon>Lophiostomataceae</taxon>
        <taxon>Lophiostoma</taxon>
    </lineage>
</organism>
<accession>A0A6A6T631</accession>
<reference evidence="2" key="1">
    <citation type="journal article" date="2020" name="Stud. Mycol.">
        <title>101 Dothideomycetes genomes: a test case for predicting lifestyles and emergence of pathogens.</title>
        <authorList>
            <person name="Haridas S."/>
            <person name="Albert R."/>
            <person name="Binder M."/>
            <person name="Bloem J."/>
            <person name="Labutti K."/>
            <person name="Salamov A."/>
            <person name="Andreopoulos B."/>
            <person name="Baker S."/>
            <person name="Barry K."/>
            <person name="Bills G."/>
            <person name="Bluhm B."/>
            <person name="Cannon C."/>
            <person name="Castanera R."/>
            <person name="Culley D."/>
            <person name="Daum C."/>
            <person name="Ezra D."/>
            <person name="Gonzalez J."/>
            <person name="Henrissat B."/>
            <person name="Kuo A."/>
            <person name="Liang C."/>
            <person name="Lipzen A."/>
            <person name="Lutzoni F."/>
            <person name="Magnuson J."/>
            <person name="Mondo S."/>
            <person name="Nolan M."/>
            <person name="Ohm R."/>
            <person name="Pangilinan J."/>
            <person name="Park H.-J."/>
            <person name="Ramirez L."/>
            <person name="Alfaro M."/>
            <person name="Sun H."/>
            <person name="Tritt A."/>
            <person name="Yoshinaga Y."/>
            <person name="Zwiers L.-H."/>
            <person name="Turgeon B."/>
            <person name="Goodwin S."/>
            <person name="Spatafora J."/>
            <person name="Crous P."/>
            <person name="Grigoriev I."/>
        </authorList>
    </citation>
    <scope>NUCLEOTIDE SEQUENCE</scope>
    <source>
        <strain evidence="2">CBS 122681</strain>
    </source>
</reference>
<sequence length="131" mass="14243">MFLLLFILNLSLSLLPYTHSWANPALKLPSTADTTAILTGYVQNNCPFPITVTSCCCYATCTSPPITLPPNGGQYWNPLRSSANACSQTIKVSRTGAFTAPASIYQIEYNVNEKGELWYNLSSVDGDPLAM</sequence>
<feature type="chain" id="PRO_5025602290" evidence="1">
    <location>
        <begin position="21"/>
        <end position="131"/>
    </location>
</feature>
<dbReference type="OrthoDB" id="3682664at2759"/>
<evidence type="ECO:0000256" key="1">
    <source>
        <dbReference type="SAM" id="SignalP"/>
    </source>
</evidence>
<dbReference type="InterPro" id="IPR006771">
    <property type="entry name" value="CetA-like"/>
</dbReference>
<dbReference type="EMBL" id="MU004348">
    <property type="protein sequence ID" value="KAF2655475.1"/>
    <property type="molecule type" value="Genomic_DNA"/>
</dbReference>
<gene>
    <name evidence="2" type="ORF">K491DRAFT_678800</name>
</gene>
<evidence type="ECO:0000313" key="2">
    <source>
        <dbReference type="EMBL" id="KAF2655475.1"/>
    </source>
</evidence>
<name>A0A6A6T631_9PLEO</name>
<dbReference type="AlphaFoldDB" id="A0A6A6T631"/>